<evidence type="ECO:0000313" key="1">
    <source>
        <dbReference type="EMBL" id="CAB5054735.1"/>
    </source>
</evidence>
<accession>A0A6J7TMP5</accession>
<proteinExistence type="predicted"/>
<gene>
    <name evidence="1" type="ORF">UFOPK4301_01247</name>
</gene>
<reference evidence="1" key="1">
    <citation type="submission" date="2020-05" db="EMBL/GenBank/DDBJ databases">
        <authorList>
            <person name="Chiriac C."/>
            <person name="Salcher M."/>
            <person name="Ghai R."/>
            <person name="Kavagutti S V."/>
        </authorList>
    </citation>
    <scope>NUCLEOTIDE SEQUENCE</scope>
</reference>
<organism evidence="1">
    <name type="scientific">freshwater metagenome</name>
    <dbReference type="NCBI Taxonomy" id="449393"/>
    <lineage>
        <taxon>unclassified sequences</taxon>
        <taxon>metagenomes</taxon>
        <taxon>ecological metagenomes</taxon>
    </lineage>
</organism>
<sequence length="183" mass="21129">MRKDSDQPFSLRAYIAAEKISVLANPPVVGYRYTPSGSNLTLRPYLPTFCYDYLNVMMKILDESGIDQEHLFPLLIRNWEIEVAREFIWKRLGKLSETEWLPALEWLHQFSKDRLISSMLPDTSIRWRGIVGMIGVANFADLQKLLKGRRLVLENSSKSNKLAGIVLSNWIRLKATMFLPKSL</sequence>
<protein>
    <submittedName>
        <fullName evidence="1">Unannotated protein</fullName>
    </submittedName>
</protein>
<dbReference type="EMBL" id="CAFBQG010000191">
    <property type="protein sequence ID" value="CAB5054735.1"/>
    <property type="molecule type" value="Genomic_DNA"/>
</dbReference>
<dbReference type="AlphaFoldDB" id="A0A6J7TMP5"/>
<name>A0A6J7TMP5_9ZZZZ</name>